<dbReference type="EMBL" id="HBIP01029725">
    <property type="protein sequence ID" value="CAE0502893.1"/>
    <property type="molecule type" value="Transcribed_RNA"/>
</dbReference>
<proteinExistence type="predicted"/>
<name>A0A7S3VRY3_DUNTE</name>
<reference evidence="1" key="1">
    <citation type="submission" date="2021-01" db="EMBL/GenBank/DDBJ databases">
        <authorList>
            <person name="Corre E."/>
            <person name="Pelletier E."/>
            <person name="Niang G."/>
            <person name="Scheremetjew M."/>
            <person name="Finn R."/>
            <person name="Kale V."/>
            <person name="Holt S."/>
            <person name="Cochrane G."/>
            <person name="Meng A."/>
            <person name="Brown T."/>
            <person name="Cohen L."/>
        </authorList>
    </citation>
    <scope>NUCLEOTIDE SEQUENCE</scope>
    <source>
        <strain evidence="1">CCMP1320</strain>
    </source>
</reference>
<organism evidence="1">
    <name type="scientific">Dunaliella tertiolecta</name>
    <name type="common">Green alga</name>
    <dbReference type="NCBI Taxonomy" id="3047"/>
    <lineage>
        <taxon>Eukaryota</taxon>
        <taxon>Viridiplantae</taxon>
        <taxon>Chlorophyta</taxon>
        <taxon>core chlorophytes</taxon>
        <taxon>Chlorophyceae</taxon>
        <taxon>CS clade</taxon>
        <taxon>Chlamydomonadales</taxon>
        <taxon>Dunaliellaceae</taxon>
        <taxon>Dunaliella</taxon>
    </lineage>
</organism>
<evidence type="ECO:0000313" key="1">
    <source>
        <dbReference type="EMBL" id="CAE0502893.1"/>
    </source>
</evidence>
<protein>
    <submittedName>
        <fullName evidence="1">Uncharacterized protein</fullName>
    </submittedName>
</protein>
<accession>A0A7S3VRY3</accession>
<sequence>MVPTCSNTCADHRALCLAQAAALTGKEMKKQNKQREQGLPLHLPKLEKARMKNGLSTNKHGILVYALTCFKLKGRFQGLVCEFGWCKHVCLGDPLVPLFVPLFEKKKIKILLCQNCRQAGGRQTACLCDVQCCSLLEQAVLIYEQQSRTPFSLKYLMTGGAGSKRVALRCIG</sequence>
<gene>
    <name evidence="1" type="ORF">DTER00134_LOCUS17966</name>
</gene>
<dbReference type="AlphaFoldDB" id="A0A7S3VRY3"/>